<sequence length="194" mass="22078">MELQKLKPKLLGFSVLCLRLVSLHVPSKVIVGDVIKLTCRYDLEGDILYSIKCITANHKGSGVNKKKKDLATAEEVFLEPHSEDVLENGGEKARLLSLQSPGLIVGETFFAFRGRKGSRGFRNLMVWNWGPSQCKNFTAADNLTLSPCVRFFLLLCVDFRLFIYVCGLEMDTKHQWVEICLDALFMHRLAWRVR</sequence>
<accession>A0AAV4NF97</accession>
<dbReference type="Proteomes" id="UP001054945">
    <property type="component" value="Unassembled WGS sequence"/>
</dbReference>
<comment type="caution">
    <text evidence="1">The sequence shown here is derived from an EMBL/GenBank/DDBJ whole genome shotgun (WGS) entry which is preliminary data.</text>
</comment>
<proteinExistence type="predicted"/>
<evidence type="ECO:0000313" key="2">
    <source>
        <dbReference type="Proteomes" id="UP001054945"/>
    </source>
</evidence>
<name>A0AAV4NF97_CAEEX</name>
<dbReference type="AlphaFoldDB" id="A0AAV4NF97"/>
<dbReference type="EMBL" id="BPLR01020792">
    <property type="protein sequence ID" value="GIX82596.1"/>
    <property type="molecule type" value="Genomic_DNA"/>
</dbReference>
<gene>
    <name evidence="1" type="ORF">CEXT_730431</name>
</gene>
<reference evidence="1 2" key="1">
    <citation type="submission" date="2021-06" db="EMBL/GenBank/DDBJ databases">
        <title>Caerostris extrusa draft genome.</title>
        <authorList>
            <person name="Kono N."/>
            <person name="Arakawa K."/>
        </authorList>
    </citation>
    <scope>NUCLEOTIDE SEQUENCE [LARGE SCALE GENOMIC DNA]</scope>
</reference>
<keyword evidence="2" id="KW-1185">Reference proteome</keyword>
<evidence type="ECO:0000313" key="1">
    <source>
        <dbReference type="EMBL" id="GIX82596.1"/>
    </source>
</evidence>
<protein>
    <submittedName>
        <fullName evidence="1">Uncharacterized protein</fullName>
    </submittedName>
</protein>
<organism evidence="1 2">
    <name type="scientific">Caerostris extrusa</name>
    <name type="common">Bark spider</name>
    <name type="synonym">Caerostris bankana</name>
    <dbReference type="NCBI Taxonomy" id="172846"/>
    <lineage>
        <taxon>Eukaryota</taxon>
        <taxon>Metazoa</taxon>
        <taxon>Ecdysozoa</taxon>
        <taxon>Arthropoda</taxon>
        <taxon>Chelicerata</taxon>
        <taxon>Arachnida</taxon>
        <taxon>Araneae</taxon>
        <taxon>Araneomorphae</taxon>
        <taxon>Entelegynae</taxon>
        <taxon>Araneoidea</taxon>
        <taxon>Araneidae</taxon>
        <taxon>Caerostris</taxon>
    </lineage>
</organism>